<dbReference type="GO" id="GO:0007608">
    <property type="term" value="P:sensory perception of smell"/>
    <property type="evidence" value="ECO:0007669"/>
    <property type="project" value="UniProtKB-KW"/>
</dbReference>
<evidence type="ECO:0000256" key="5">
    <source>
        <dbReference type="ARBA" id="ARBA00022692"/>
    </source>
</evidence>
<comment type="subcellular location">
    <subcellularLocation>
        <location evidence="1">Cell membrane</location>
    </subcellularLocation>
</comment>
<evidence type="ECO:0000256" key="12">
    <source>
        <dbReference type="ARBA" id="ARBA00040645"/>
    </source>
</evidence>
<evidence type="ECO:0000256" key="8">
    <source>
        <dbReference type="ARBA" id="ARBA00023136"/>
    </source>
</evidence>
<keyword evidence="9" id="KW-1015">Disulfide bond</keyword>
<reference evidence="14" key="1">
    <citation type="submission" date="2019-03" db="EMBL/GenBank/DDBJ databases">
        <title>Identification and Expression Patterns of Sensory Neuron Membrane Protein Genes from Sitophilus zeamais Motschulsky (Coleoptera: Curculionidae).</title>
        <authorList>
            <person name="Tang Q."/>
            <person name="Shen C."/>
            <person name="Xia D."/>
            <person name="Zhang Y."/>
        </authorList>
    </citation>
    <scope>NUCLEOTIDE SEQUENCE</scope>
</reference>
<evidence type="ECO:0000256" key="6">
    <source>
        <dbReference type="ARBA" id="ARBA00022725"/>
    </source>
</evidence>
<dbReference type="EMBL" id="MK610243">
    <property type="protein sequence ID" value="QEX08002.1"/>
    <property type="molecule type" value="mRNA"/>
</dbReference>
<evidence type="ECO:0000256" key="3">
    <source>
        <dbReference type="ARBA" id="ARBA00022475"/>
    </source>
</evidence>
<evidence type="ECO:0000256" key="10">
    <source>
        <dbReference type="ARBA" id="ARBA00023170"/>
    </source>
</evidence>
<comment type="similarity">
    <text evidence="2">Belongs to the CD36 family.</text>
</comment>
<evidence type="ECO:0000256" key="9">
    <source>
        <dbReference type="ARBA" id="ARBA00023157"/>
    </source>
</evidence>
<dbReference type="GO" id="GO:0005737">
    <property type="term" value="C:cytoplasm"/>
    <property type="evidence" value="ECO:0007669"/>
    <property type="project" value="TreeGrafter"/>
</dbReference>
<evidence type="ECO:0000256" key="13">
    <source>
        <dbReference type="SAM" id="Phobius"/>
    </source>
</evidence>
<keyword evidence="11" id="KW-0325">Glycoprotein</keyword>
<gene>
    <name evidence="14" type="primary">SNMP2b</name>
</gene>
<dbReference type="GO" id="GO:0005886">
    <property type="term" value="C:plasma membrane"/>
    <property type="evidence" value="ECO:0007669"/>
    <property type="project" value="UniProtKB-SubCell"/>
</dbReference>
<evidence type="ECO:0000256" key="11">
    <source>
        <dbReference type="ARBA" id="ARBA00023180"/>
    </source>
</evidence>
<sequence>MKLKCCSLKYMFAWTVLAALLLAGVLFFMLWGVSKIINSQIKSQSQLENNTDQWNRFIEIPFPISFGVRFFNVTNPDEVRNNNTKPRLTETELYVYNMHINKYNIRQDSSEEDSITYQRNLTFEYDESSKGKKTDNVTIINPVLLAALQITDGIERLAFAGCLKQLFQPDLTDNIFITASVDNILFEGLNFAFANDSKLGVACTIVRTKVLTIAENLRNIEHVDNGDGNDYLRFSIFNYKRSGYKKENPDGIYTINRGRSNIEELGNIIRWNSKPKIDKWGTRYSINNDSCNRVNGSDSTIYRPFLNDYEDLYIYSTDICRSVKLEYKNSDARYNGIQAFRYEAPSTVFRSSTPNPENDCFCTKSTKDAQGNENCYLDGVFDFKPCIGSPIVASMPHYLNADQKYLDNFEDLKPNETLHGIYLLLEPNTGTPLQARKRIQLNSILHKVPLLTSITPDNMFETVFPFLWLEESVDLPQEYVDLLNNQLFSKVTLANGIADGLVAVASVLFVIILFFLIRKLLLRNRTQ</sequence>
<evidence type="ECO:0000256" key="4">
    <source>
        <dbReference type="ARBA" id="ARBA00022606"/>
    </source>
</evidence>
<evidence type="ECO:0000256" key="1">
    <source>
        <dbReference type="ARBA" id="ARBA00004236"/>
    </source>
</evidence>
<keyword evidence="3" id="KW-1003">Cell membrane</keyword>
<keyword evidence="5 13" id="KW-0812">Transmembrane</keyword>
<dbReference type="InterPro" id="IPR002159">
    <property type="entry name" value="CD36_fam"/>
</dbReference>
<dbReference type="PANTHER" id="PTHR11923:SF109">
    <property type="entry name" value="SENSORY NEURON MEMBRANE PROTEIN 2"/>
    <property type="match status" value="1"/>
</dbReference>
<name>A0A5J6MDD0_SITZE</name>
<keyword evidence="8 13" id="KW-0472">Membrane</keyword>
<dbReference type="PANTHER" id="PTHR11923">
    <property type="entry name" value="SCAVENGER RECEPTOR CLASS B TYPE-1 SR-B1"/>
    <property type="match status" value="1"/>
</dbReference>
<evidence type="ECO:0000256" key="7">
    <source>
        <dbReference type="ARBA" id="ARBA00022989"/>
    </source>
</evidence>
<feature type="transmembrane region" description="Helical" evidence="13">
    <location>
        <begin position="12"/>
        <end position="33"/>
    </location>
</feature>
<proteinExistence type="evidence at transcript level"/>
<protein>
    <recommendedName>
        <fullName evidence="12">Sensory neuron membrane protein 2</fullName>
    </recommendedName>
</protein>
<dbReference type="AlphaFoldDB" id="A0A5J6MDD0"/>
<keyword evidence="6" id="KW-0552">Olfaction</keyword>
<keyword evidence="7 13" id="KW-1133">Transmembrane helix</keyword>
<dbReference type="Pfam" id="PF01130">
    <property type="entry name" value="CD36"/>
    <property type="match status" value="1"/>
</dbReference>
<dbReference type="PRINTS" id="PR01609">
    <property type="entry name" value="CD36FAMILY"/>
</dbReference>
<keyword evidence="10" id="KW-0675">Receptor</keyword>
<evidence type="ECO:0000313" key="14">
    <source>
        <dbReference type="EMBL" id="QEX08002.1"/>
    </source>
</evidence>
<organism evidence="14">
    <name type="scientific">Sitophilus zeamais</name>
    <name type="common">Maize weevil</name>
    <dbReference type="NCBI Taxonomy" id="7047"/>
    <lineage>
        <taxon>Eukaryota</taxon>
        <taxon>Metazoa</taxon>
        <taxon>Ecdysozoa</taxon>
        <taxon>Arthropoda</taxon>
        <taxon>Hexapoda</taxon>
        <taxon>Insecta</taxon>
        <taxon>Pterygota</taxon>
        <taxon>Neoptera</taxon>
        <taxon>Endopterygota</taxon>
        <taxon>Coleoptera</taxon>
        <taxon>Polyphaga</taxon>
        <taxon>Cucujiformia</taxon>
        <taxon>Curculionidae</taxon>
        <taxon>Dryophthorinae</taxon>
        <taxon>Sitophilus</taxon>
    </lineage>
</organism>
<keyword evidence="4" id="KW-0716">Sensory transduction</keyword>
<dbReference type="GO" id="GO:0005044">
    <property type="term" value="F:scavenger receptor activity"/>
    <property type="evidence" value="ECO:0007669"/>
    <property type="project" value="TreeGrafter"/>
</dbReference>
<accession>A0A5J6MDD0</accession>
<feature type="transmembrane region" description="Helical" evidence="13">
    <location>
        <begin position="493"/>
        <end position="517"/>
    </location>
</feature>
<evidence type="ECO:0000256" key="2">
    <source>
        <dbReference type="ARBA" id="ARBA00010532"/>
    </source>
</evidence>